<comment type="subunit">
    <text evidence="2">Heterodimer of SbcC and SbcD.</text>
</comment>
<gene>
    <name evidence="5" type="ORF">DESHY_120021</name>
</gene>
<dbReference type="Proteomes" id="UP000009315">
    <property type="component" value="Unassembled WGS sequence"/>
</dbReference>
<dbReference type="EMBL" id="CAOS01000004">
    <property type="protein sequence ID" value="CCO07657.1"/>
    <property type="molecule type" value="Genomic_DNA"/>
</dbReference>
<name>K8DY12_9FIRM</name>
<keyword evidence="6" id="KW-1185">Reference proteome</keyword>
<comment type="caution">
    <text evidence="5">The sequence shown here is derived from an EMBL/GenBank/DDBJ whole genome shotgun (WGS) entry which is preliminary data.</text>
</comment>
<evidence type="ECO:0000256" key="2">
    <source>
        <dbReference type="ARBA" id="ARBA00011322"/>
    </source>
</evidence>
<dbReference type="InterPro" id="IPR027417">
    <property type="entry name" value="P-loop_NTPase"/>
</dbReference>
<dbReference type="Gene3D" id="3.40.50.300">
    <property type="entry name" value="P-loop containing nucleotide triphosphate hydrolases"/>
    <property type="match status" value="2"/>
</dbReference>
<dbReference type="AlphaFoldDB" id="K8DY12"/>
<organism evidence="5 6">
    <name type="scientific">Desulforamulus hydrothermalis Lam5 = DSM 18033</name>
    <dbReference type="NCBI Taxonomy" id="1121428"/>
    <lineage>
        <taxon>Bacteria</taxon>
        <taxon>Bacillati</taxon>
        <taxon>Bacillota</taxon>
        <taxon>Clostridia</taxon>
        <taxon>Eubacteriales</taxon>
        <taxon>Peptococcaceae</taxon>
        <taxon>Desulforamulus</taxon>
    </lineage>
</organism>
<evidence type="ECO:0000256" key="3">
    <source>
        <dbReference type="ARBA" id="ARBA00013368"/>
    </source>
</evidence>
<dbReference type="SUPFAM" id="SSF52540">
    <property type="entry name" value="P-loop containing nucleoside triphosphate hydrolases"/>
    <property type="match status" value="2"/>
</dbReference>
<keyword evidence="4" id="KW-0175">Coiled coil</keyword>
<evidence type="ECO:0000313" key="6">
    <source>
        <dbReference type="Proteomes" id="UP000009315"/>
    </source>
</evidence>
<dbReference type="OrthoDB" id="9795626at2"/>
<accession>K8DY12</accession>
<protein>
    <recommendedName>
        <fullName evidence="3">Nuclease SbcCD subunit C</fullName>
    </recommendedName>
</protein>
<evidence type="ECO:0000313" key="5">
    <source>
        <dbReference type="EMBL" id="CCO07657.1"/>
    </source>
</evidence>
<dbReference type="PANTHER" id="PTHR32114">
    <property type="entry name" value="ABC TRANSPORTER ABCH.3"/>
    <property type="match status" value="1"/>
</dbReference>
<feature type="coiled-coil region" evidence="4">
    <location>
        <begin position="731"/>
        <end position="829"/>
    </location>
</feature>
<reference evidence="5 6" key="1">
    <citation type="journal article" date="2013" name="Genome Announc.">
        <title>Genome Sequence of the Sulfate-Reducing Bacterium Desulfotomaculum hydrothermale Lam5(T).</title>
        <authorList>
            <person name="Amin O."/>
            <person name="Fardeau M.L."/>
            <person name="Valette O."/>
            <person name="Hirschler-Rea A."/>
            <person name="Barbe V."/>
            <person name="Medigue C."/>
            <person name="Vacherie B."/>
            <person name="Ollivier B."/>
            <person name="Bertin P.N."/>
            <person name="Dolla A."/>
        </authorList>
    </citation>
    <scope>NUCLEOTIDE SEQUENCE [LARGE SCALE GENOMIC DNA]</scope>
    <source>
        <strain evidence="6">Lam5 / DSM 18033</strain>
    </source>
</reference>
<dbReference type="eggNOG" id="COG0419">
    <property type="taxonomic scope" value="Bacteria"/>
</dbReference>
<sequence>MWIQKIRLKNIKSYGEGENGRGITIYLEPGVNQIAGKNGSGKSTLIEAIGYVLFDAEPVRGNARMAKNTYLLRNGSKAGEIDVWVWHQDCLYRVERDVGNGGRRWKVVREDDDFIEAEGEQEVRKFLARLAGVAKPERLTEVFHSLLGVKQGRFTLPFDLKPGDAKNHFDPLLDVDIFRQCFEYLKQPCDEIGQDIVRQEVMISRLEGQLAQLADAPDKLAEVLGQQAALAQLVQQCQERLDDAARRLAEYDLLQTKYQTAKLQLGEARGKREQAGAAVAADTARWEEARRAAELLQQTREDYEAYIKLEKLINQLEKQRLERDNLNKELTFLQKEETILSKDLAAKQQEAARDKESAAGKERQYQERLAVWQQQVQCHRAGEADARRCKQQAEELKNCLVQVVEWLRAMSAVNKPAIQQLAELAHNLNLLDNQVAARLALAKDRLAEAESRERACWDNLERAKRDKVILEQQLEKLSGGQCPLLGTACSQFNPDKARQDLQQLNRKISVAAAEHQEKLKLLAEAGERLEEWRALEKEQLEKQARIRQLGKSIAGLYQQLEDSRGRQAAAVLAAALKIGEQPPKLKGLTVKDEINLDVYRAAVQEMKELQKLLYDNFEKWKPLVEQQYNAAQENLTVRLAHSKELAAEEKALQALAGEIASLHQSSAEAARQAADLADSLVATRRRIQELESLLQPFADLDEKLASANRQKICHQAGYTTYLENRPVAERIQEYQNRLAQSTDQLRQAEIALAAAELACQAAEAAYRPDQHQELKEIYARANLELGEAASKLAEANRAVEEQTQRVNLLNGLQRQRDEQVKELLHLQAQKSILEKARQVLKNAQEPLVRNLTGRVAAQAQVIYNSMSNEAAQFQWRAADYSLTVATVSGEKRFASLSGGQQMKAALAMQLALVKEFSAAGFCAFDEPTYGLDAESRQMLAEAVMKAQQECRFEQLLLVSHDQAFDDKVEHALHLNYSPVEGTKL</sequence>
<evidence type="ECO:0000256" key="4">
    <source>
        <dbReference type="SAM" id="Coils"/>
    </source>
</evidence>
<feature type="coiled-coil region" evidence="4">
    <location>
        <begin position="309"/>
        <end position="336"/>
    </location>
</feature>
<proteinExistence type="inferred from homology"/>
<evidence type="ECO:0000256" key="1">
    <source>
        <dbReference type="ARBA" id="ARBA00006930"/>
    </source>
</evidence>
<comment type="similarity">
    <text evidence="1">Belongs to the SMC family. SbcC subfamily.</text>
</comment>
<dbReference type="STRING" id="1121428.DESHY_120021"/>
<dbReference type="RefSeq" id="WP_008410633.1">
    <property type="nucleotide sequence ID" value="NZ_CAOS01000004.1"/>
</dbReference>
<dbReference type="PANTHER" id="PTHR32114:SF2">
    <property type="entry name" value="ABC TRANSPORTER ABCH.3"/>
    <property type="match status" value="1"/>
</dbReference>